<dbReference type="EMBL" id="DVIR01000014">
    <property type="protein sequence ID" value="HIS24140.1"/>
    <property type="molecule type" value="Genomic_DNA"/>
</dbReference>
<dbReference type="PIRSF" id="PIRSF007663">
    <property type="entry name" value="UCP007663"/>
    <property type="match status" value="1"/>
</dbReference>
<dbReference type="InterPro" id="IPR027414">
    <property type="entry name" value="GH95_N_dom"/>
</dbReference>
<gene>
    <name evidence="4" type="ORF">IAD01_01895</name>
</gene>
<reference evidence="4" key="2">
    <citation type="journal article" date="2021" name="PeerJ">
        <title>Extensive microbial diversity within the chicken gut microbiome revealed by metagenomics and culture.</title>
        <authorList>
            <person name="Gilroy R."/>
            <person name="Ravi A."/>
            <person name="Getino M."/>
            <person name="Pursley I."/>
            <person name="Horton D.L."/>
            <person name="Alikhan N.F."/>
            <person name="Baker D."/>
            <person name="Gharbi K."/>
            <person name="Hall N."/>
            <person name="Watson M."/>
            <person name="Adriaenssens E.M."/>
            <person name="Foster-Nyarko E."/>
            <person name="Jarju S."/>
            <person name="Secka A."/>
            <person name="Antonio M."/>
            <person name="Oren A."/>
            <person name="Chaudhuri R.R."/>
            <person name="La Ragione R."/>
            <person name="Hildebrand F."/>
            <person name="Pallen M.J."/>
        </authorList>
    </citation>
    <scope>NUCLEOTIDE SEQUENCE</scope>
    <source>
        <strain evidence="4">CHK157-1446</strain>
    </source>
</reference>
<proteinExistence type="predicted"/>
<feature type="domain" description="Glycosyl hydrolase family 95 N-terminal" evidence="1">
    <location>
        <begin position="6"/>
        <end position="249"/>
    </location>
</feature>
<dbReference type="InterPro" id="IPR012341">
    <property type="entry name" value="6hp_glycosidase-like_sf"/>
</dbReference>
<dbReference type="Proteomes" id="UP000823982">
    <property type="component" value="Unassembled WGS sequence"/>
</dbReference>
<dbReference type="PANTHER" id="PTHR31084:SF0">
    <property type="entry name" value="ALPHA-L-FUCOSIDASE 2"/>
    <property type="match status" value="1"/>
</dbReference>
<evidence type="ECO:0000259" key="3">
    <source>
        <dbReference type="Pfam" id="PF22124"/>
    </source>
</evidence>
<protein>
    <submittedName>
        <fullName evidence="4">Glycoside hydrolase family 95 protein</fullName>
    </submittedName>
</protein>
<name>A0A9D1EMM7_9FIRM</name>
<evidence type="ECO:0000259" key="2">
    <source>
        <dbReference type="Pfam" id="PF21307"/>
    </source>
</evidence>
<feature type="domain" description="Alpha fucosidase A-like C-terminal" evidence="2">
    <location>
        <begin position="672"/>
        <end position="735"/>
    </location>
</feature>
<evidence type="ECO:0000313" key="4">
    <source>
        <dbReference type="EMBL" id="HIS24140.1"/>
    </source>
</evidence>
<dbReference type="GO" id="GO:0004560">
    <property type="term" value="F:alpha-L-fucosidase activity"/>
    <property type="evidence" value="ECO:0007669"/>
    <property type="project" value="InterPro"/>
</dbReference>
<sequence length="763" mass="86023">MAKKIWLNYPAPTGEEKGNEWYGEGWNHAYPIGNGAIGAMVYGDPVHDTLQLNEETIWSGDGGRNRVNPKSKGSYKKVRELLLEGKIGDAIKLLESDMYPEPDNERMYDTAENVWFDFRHDGTGFSDYKRTLDLENAICTVEYASGGKHYTREFFVSAPDHVIAVHQSSSDGGKTSCKIDFSRRSDKTYKYELGENGLFIYAKEPENGCKYCVAASCENEGGVVVFSEKGLEVFDADSFTLYITIRSDFYHEDIQKWCSDALDNAVNIGYDAVRSRHVADYKSYFDRMSLNLDGEDYDDIPTNERMRRCKDVTDTKLAENLFDFGRYLLISSSRPGNKPANLQGIWNKDAFPAWGSKYTININAEMNYWPSEICGLSDCHMPLLEHIKVMLPYGQKVAKDMYGLDGFVAHHNTDIFGDCAPQDKCITATIWPMGAAWLCTHIWVHYLYTLDKEFLRNYLGVMKQACLFLTQYMFEYNGQLLTGPSISPENSYIHPSGERGQICVGPTMDSMIATDLFNACINASKILGECDELTDKLEEMLPKIPKPSIGKYGQIMEWFEDYEEVEQGHRHISHLYGLFPSSQITYEKTPELMKAARVTLERRLSGGGGHTGWSRAWIICMWARLRDGEKAWENVVALLDHSTYNNFLDRHPPFQIDGNFGAAAGMAQMLLQSQESVIVLLPAIPAEWKSGSVKGLKARGDVTVDISWKDGKLTYAKLRANRGGKISLSMPKGYGCGTGEIKEFESDKPYTVVLENGEVKVCD</sequence>
<dbReference type="InterPro" id="IPR016518">
    <property type="entry name" value="Alpha-L-fucosidase"/>
</dbReference>
<evidence type="ECO:0000313" key="5">
    <source>
        <dbReference type="Proteomes" id="UP000823982"/>
    </source>
</evidence>
<comment type="caution">
    <text evidence="4">The sequence shown here is derived from an EMBL/GenBank/DDBJ whole genome shotgun (WGS) entry which is preliminary data.</text>
</comment>
<organism evidence="4 5">
    <name type="scientific">Candidatus Faeciplasma gallinarum</name>
    <dbReference type="NCBI Taxonomy" id="2840799"/>
    <lineage>
        <taxon>Bacteria</taxon>
        <taxon>Bacillati</taxon>
        <taxon>Bacillota</taxon>
        <taxon>Clostridia</taxon>
        <taxon>Eubacteriales</taxon>
        <taxon>Oscillospiraceae</taxon>
        <taxon>Oscillospiraceae incertae sedis</taxon>
        <taxon>Candidatus Faeciplasma</taxon>
    </lineage>
</organism>
<dbReference type="AlphaFoldDB" id="A0A9D1EMM7"/>
<keyword evidence="4" id="KW-0378">Hydrolase</keyword>
<dbReference type="Pfam" id="PF14498">
    <property type="entry name" value="Glyco_hyd_65N_2"/>
    <property type="match status" value="1"/>
</dbReference>
<evidence type="ECO:0000259" key="1">
    <source>
        <dbReference type="Pfam" id="PF14498"/>
    </source>
</evidence>
<dbReference type="Pfam" id="PF22124">
    <property type="entry name" value="Glyco_hydro_95_cat"/>
    <property type="match status" value="1"/>
</dbReference>
<dbReference type="InterPro" id="IPR049053">
    <property type="entry name" value="AFCA-like_C"/>
</dbReference>
<dbReference type="FunFam" id="1.50.10.10:FF:000028">
    <property type="entry name" value="Alpha-L-fucosidase 2"/>
    <property type="match status" value="1"/>
</dbReference>
<dbReference type="GO" id="GO:0005975">
    <property type="term" value="P:carbohydrate metabolic process"/>
    <property type="evidence" value="ECO:0007669"/>
    <property type="project" value="InterPro"/>
</dbReference>
<accession>A0A9D1EMM7</accession>
<dbReference type="Pfam" id="PF21307">
    <property type="entry name" value="Glyco_hydro_95_C"/>
    <property type="match status" value="1"/>
</dbReference>
<dbReference type="InterPro" id="IPR008928">
    <property type="entry name" value="6-hairpin_glycosidase_sf"/>
</dbReference>
<reference evidence="4" key="1">
    <citation type="submission" date="2020-10" db="EMBL/GenBank/DDBJ databases">
        <authorList>
            <person name="Gilroy R."/>
        </authorList>
    </citation>
    <scope>NUCLEOTIDE SEQUENCE</scope>
    <source>
        <strain evidence="4">CHK157-1446</strain>
    </source>
</reference>
<feature type="domain" description="Glycosyl hydrolase family 95 catalytic" evidence="3">
    <location>
        <begin position="269"/>
        <end position="670"/>
    </location>
</feature>
<dbReference type="InterPro" id="IPR054363">
    <property type="entry name" value="GH95_cat"/>
</dbReference>
<dbReference type="SUPFAM" id="SSF48208">
    <property type="entry name" value="Six-hairpin glycosidases"/>
    <property type="match status" value="1"/>
</dbReference>
<dbReference type="Gene3D" id="1.50.10.10">
    <property type="match status" value="1"/>
</dbReference>
<dbReference type="PANTHER" id="PTHR31084">
    <property type="entry name" value="ALPHA-L-FUCOSIDASE 2"/>
    <property type="match status" value="1"/>
</dbReference>